<keyword evidence="1" id="KW-0235">DNA replication</keyword>
<feature type="domain" description="DNA-directed DNA polymerase family A palm" evidence="3">
    <location>
        <begin position="368"/>
        <end position="580"/>
    </location>
</feature>
<dbReference type="SMART" id="SM00482">
    <property type="entry name" value="POLAc"/>
    <property type="match status" value="1"/>
</dbReference>
<dbReference type="InterPro" id="IPR043502">
    <property type="entry name" value="DNA/RNA_pol_sf"/>
</dbReference>
<dbReference type="PRINTS" id="PR00868">
    <property type="entry name" value="DNAPOLI"/>
</dbReference>
<dbReference type="GO" id="GO:0006261">
    <property type="term" value="P:DNA-templated DNA replication"/>
    <property type="evidence" value="ECO:0007669"/>
    <property type="project" value="InterPro"/>
</dbReference>
<evidence type="ECO:0000313" key="5">
    <source>
        <dbReference type="Proteomes" id="UP000286786"/>
    </source>
</evidence>
<evidence type="ECO:0000256" key="1">
    <source>
        <dbReference type="ARBA" id="ARBA00022705"/>
    </source>
</evidence>
<dbReference type="InterPro" id="IPR002562">
    <property type="entry name" value="3'-5'_exonuclease_dom"/>
</dbReference>
<dbReference type="PANTHER" id="PTHR10133:SF27">
    <property type="entry name" value="DNA POLYMERASE NU"/>
    <property type="match status" value="1"/>
</dbReference>
<dbReference type="GO" id="GO:0006302">
    <property type="term" value="P:double-strand break repair"/>
    <property type="evidence" value="ECO:0007669"/>
    <property type="project" value="TreeGrafter"/>
</dbReference>
<dbReference type="Pfam" id="PF01612">
    <property type="entry name" value="DNA_pol_A_exo1"/>
    <property type="match status" value="1"/>
</dbReference>
<dbReference type="Gene3D" id="3.30.70.370">
    <property type="match status" value="1"/>
</dbReference>
<dbReference type="NCBIfam" id="NF038380">
    <property type="entry name" value="phage_DpoZ_1"/>
    <property type="match status" value="1"/>
</dbReference>
<protein>
    <submittedName>
        <fullName evidence="4">DNA polymerase</fullName>
    </submittedName>
</protein>
<dbReference type="SUPFAM" id="SSF56672">
    <property type="entry name" value="DNA/RNA polymerases"/>
    <property type="match status" value="1"/>
</dbReference>
<dbReference type="GeneID" id="77944215"/>
<accession>A0A3S9U8C8</accession>
<name>A0A3S9U8C8_9CAUD</name>
<evidence type="ECO:0000256" key="2">
    <source>
        <dbReference type="ARBA" id="ARBA00023109"/>
    </source>
</evidence>
<dbReference type="Proteomes" id="UP000286786">
    <property type="component" value="Genome"/>
</dbReference>
<dbReference type="Gene3D" id="1.10.150.20">
    <property type="entry name" value="5' to 3' exonuclease, C-terminal subdomain"/>
    <property type="match status" value="1"/>
</dbReference>
<evidence type="ECO:0000259" key="3">
    <source>
        <dbReference type="SMART" id="SM00482"/>
    </source>
</evidence>
<dbReference type="InterPro" id="IPR012337">
    <property type="entry name" value="RNaseH-like_sf"/>
</dbReference>
<dbReference type="SUPFAM" id="SSF53098">
    <property type="entry name" value="Ribonuclease H-like"/>
    <property type="match status" value="1"/>
</dbReference>
<dbReference type="Gene3D" id="3.30.420.10">
    <property type="entry name" value="Ribonuclease H-like superfamily/Ribonuclease H"/>
    <property type="match status" value="1"/>
</dbReference>
<dbReference type="InterPro" id="IPR036397">
    <property type="entry name" value="RNaseH_sf"/>
</dbReference>
<dbReference type="InterPro" id="IPR002298">
    <property type="entry name" value="DNA_polymerase_A"/>
</dbReference>
<dbReference type="Gene3D" id="1.20.1060.10">
    <property type="entry name" value="Taq DNA Polymerase, Chain T, domain 4"/>
    <property type="match status" value="1"/>
</dbReference>
<sequence length="625" mass="70830">MGTLENEILNSDVIALDTETTGTYWPRDKAFMLSLSTRWSDYYWDLRQEPKILGHLQSILLRKPRLVIAAHNASFDYKMCYSAGLATRVESWDCTVVRACLIDEHESSHFPWSVGRGDYSLDYLSRKYLGARKSEEFYERARQWFGKPKMSKKAIMSRIAELPSDVVGQYAMVDTRLCLDLWHWQQEEITRQGLHDIVAFEKKMFPVLLKSEMKGIDVDTDEAERAQPKLTTIIDQKQKELNQIAGGEINVNSTPQIRKLLEPRETDDGWVACDGTPLETTKSGNPSISGDTLRKIQHPAVPYIVEIRSLIKTRDTFLGGHILGHAVDGKVYPNINQAKGEDGGTGTGRLSYTKPAMQQIPSRNKAVAEIVKPCFLPPEGKVWLETDLASFEVRMFAHLVAAYNDSLVEAYKKNPEMDFHQWVADMTNLVRNAEYTGQPNAKQLNLSMIFNQGKGSTAEKMGMPWEWDEFTQKGKVIRYKKAGPEAQRVIANYHRRVQGVQELADRAKMVAEAQGFIRTKMGRRLRFPRGYKSYKASGLLIQATSADVNKRNWLVIDEVLGDAGHLILNTHDSYSMAVPENWKPYFKSVKAAIEDTSDLGLRAPLILDLDGAGRNWWSAKCGELK</sequence>
<dbReference type="Pfam" id="PF00476">
    <property type="entry name" value="DNA_pol_A"/>
    <property type="match status" value="1"/>
</dbReference>
<organism evidence="4 5">
    <name type="scientific">Alteromonas phage ZP6</name>
    <dbReference type="NCBI Taxonomy" id="2492447"/>
    <lineage>
        <taxon>Viruses</taxon>
        <taxon>Duplodnaviria</taxon>
        <taxon>Heunggongvirae</taxon>
        <taxon>Uroviricota</taxon>
        <taxon>Caudoviricetes</taxon>
        <taxon>Mareflavirus</taxon>
        <taxon>Mareflavirus ZP6</taxon>
    </lineage>
</organism>
<reference evidence="4 5" key="1">
    <citation type="submission" date="2018-11" db="EMBL/GenBank/DDBJ databases">
        <title>Isolation and Complete Genome Sequence of a Novel Alteromonas Phage ZP6.</title>
        <authorList>
            <person name="Han J."/>
        </authorList>
    </citation>
    <scope>NUCLEOTIDE SEQUENCE [LARGE SCALE GENOMIC DNA]</scope>
</reference>
<dbReference type="EMBL" id="MK203850">
    <property type="protein sequence ID" value="AZS06528.1"/>
    <property type="molecule type" value="Genomic_DNA"/>
</dbReference>
<keyword evidence="5" id="KW-1185">Reference proteome</keyword>
<dbReference type="InterPro" id="IPR001098">
    <property type="entry name" value="DNA-dir_DNA_pol_A_palm_dom"/>
</dbReference>
<dbReference type="KEGG" id="vg:77944215"/>
<dbReference type="RefSeq" id="YP_010668074.1">
    <property type="nucleotide sequence ID" value="NC_070953.1"/>
</dbReference>
<evidence type="ECO:0000313" key="4">
    <source>
        <dbReference type="EMBL" id="AZS06528.1"/>
    </source>
</evidence>
<dbReference type="GO" id="GO:0008408">
    <property type="term" value="F:3'-5' exonuclease activity"/>
    <property type="evidence" value="ECO:0007669"/>
    <property type="project" value="InterPro"/>
</dbReference>
<proteinExistence type="predicted"/>
<dbReference type="PANTHER" id="PTHR10133">
    <property type="entry name" value="DNA POLYMERASE I"/>
    <property type="match status" value="1"/>
</dbReference>
<dbReference type="GO" id="GO:0039693">
    <property type="term" value="P:viral DNA genome replication"/>
    <property type="evidence" value="ECO:0007669"/>
    <property type="project" value="UniProtKB-KW"/>
</dbReference>
<dbReference type="GO" id="GO:0003677">
    <property type="term" value="F:DNA binding"/>
    <property type="evidence" value="ECO:0007669"/>
    <property type="project" value="InterPro"/>
</dbReference>
<keyword evidence="2" id="KW-1194">Viral DNA replication</keyword>
<dbReference type="GO" id="GO:0003887">
    <property type="term" value="F:DNA-directed DNA polymerase activity"/>
    <property type="evidence" value="ECO:0007669"/>
    <property type="project" value="InterPro"/>
</dbReference>